<keyword evidence="1" id="KW-0175">Coiled coil</keyword>
<gene>
    <name evidence="4" type="ORF">GCM10009808_06920</name>
</gene>
<proteinExistence type="predicted"/>
<keyword evidence="3" id="KW-0812">Transmembrane</keyword>
<organism evidence="4 5">
    <name type="scientific">Microbacterium sediminicola</name>
    <dbReference type="NCBI Taxonomy" id="415210"/>
    <lineage>
        <taxon>Bacteria</taxon>
        <taxon>Bacillati</taxon>
        <taxon>Actinomycetota</taxon>
        <taxon>Actinomycetes</taxon>
        <taxon>Micrococcales</taxon>
        <taxon>Microbacteriaceae</taxon>
        <taxon>Microbacterium</taxon>
    </lineage>
</organism>
<keyword evidence="5" id="KW-1185">Reference proteome</keyword>
<feature type="transmembrane region" description="Helical" evidence="3">
    <location>
        <begin position="6"/>
        <end position="24"/>
    </location>
</feature>
<keyword evidence="3" id="KW-1133">Transmembrane helix</keyword>
<name>A0ABP4TRA2_9MICO</name>
<dbReference type="Proteomes" id="UP001501690">
    <property type="component" value="Unassembled WGS sequence"/>
</dbReference>
<feature type="region of interest" description="Disordered" evidence="2">
    <location>
        <begin position="166"/>
        <end position="199"/>
    </location>
</feature>
<dbReference type="EMBL" id="BAAAPL010000001">
    <property type="protein sequence ID" value="GAA1692418.1"/>
    <property type="molecule type" value="Genomic_DNA"/>
</dbReference>
<sequence length="199" mass="21888">MEIANALIAAVCIGVTILIAWASTRTTRARRRAEEAKLALKLLEANLASENRTDQDRLMEARLVNTARLATTEFTRLMLDDGPRWWSVVPVATYGVLLLVMSWVTPSSGAAAMFVAIGIGGFVYVIVAVRLKGRRARRLKEAGIHVPNIRELLDAERRDWSNVLAARRTRRAGPPVSKDGVPSQPVDRDPRTCSDQSSG</sequence>
<feature type="transmembrane region" description="Helical" evidence="3">
    <location>
        <begin position="85"/>
        <end position="104"/>
    </location>
</feature>
<evidence type="ECO:0000256" key="3">
    <source>
        <dbReference type="SAM" id="Phobius"/>
    </source>
</evidence>
<keyword evidence="3" id="KW-0472">Membrane</keyword>
<comment type="caution">
    <text evidence="4">The sequence shown here is derived from an EMBL/GenBank/DDBJ whole genome shotgun (WGS) entry which is preliminary data.</text>
</comment>
<evidence type="ECO:0000313" key="5">
    <source>
        <dbReference type="Proteomes" id="UP001501690"/>
    </source>
</evidence>
<protein>
    <submittedName>
        <fullName evidence="4">Uncharacterized protein</fullName>
    </submittedName>
</protein>
<evidence type="ECO:0000256" key="2">
    <source>
        <dbReference type="SAM" id="MobiDB-lite"/>
    </source>
</evidence>
<feature type="transmembrane region" description="Helical" evidence="3">
    <location>
        <begin position="110"/>
        <end position="131"/>
    </location>
</feature>
<evidence type="ECO:0000256" key="1">
    <source>
        <dbReference type="SAM" id="Coils"/>
    </source>
</evidence>
<evidence type="ECO:0000313" key="4">
    <source>
        <dbReference type="EMBL" id="GAA1692418.1"/>
    </source>
</evidence>
<reference evidence="5" key="1">
    <citation type="journal article" date="2019" name="Int. J. Syst. Evol. Microbiol.">
        <title>The Global Catalogue of Microorganisms (GCM) 10K type strain sequencing project: providing services to taxonomists for standard genome sequencing and annotation.</title>
        <authorList>
            <consortium name="The Broad Institute Genomics Platform"/>
            <consortium name="The Broad Institute Genome Sequencing Center for Infectious Disease"/>
            <person name="Wu L."/>
            <person name="Ma J."/>
        </authorList>
    </citation>
    <scope>NUCLEOTIDE SEQUENCE [LARGE SCALE GENOMIC DNA]</scope>
    <source>
        <strain evidence="5">JCM 15577</strain>
    </source>
</reference>
<dbReference type="RefSeq" id="WP_344069311.1">
    <property type="nucleotide sequence ID" value="NZ_BAAAPL010000001.1"/>
</dbReference>
<feature type="coiled-coil region" evidence="1">
    <location>
        <begin position="26"/>
        <end position="53"/>
    </location>
</feature>
<accession>A0ABP4TRA2</accession>